<comment type="similarity">
    <text evidence="2">Belongs to the TAF1 family.</text>
</comment>
<feature type="compositionally biased region" description="Polar residues" evidence="9">
    <location>
        <begin position="1764"/>
        <end position="1773"/>
    </location>
</feature>
<dbReference type="PRINTS" id="PR00503">
    <property type="entry name" value="BROMODOMAIN"/>
</dbReference>
<keyword evidence="5" id="KW-0804">Transcription</keyword>
<feature type="compositionally biased region" description="Polar residues" evidence="9">
    <location>
        <begin position="110"/>
        <end position="122"/>
    </location>
</feature>
<gene>
    <name evidence="11" type="ORF">JTE90_009240</name>
</gene>
<feature type="region of interest" description="Disordered" evidence="9">
    <location>
        <begin position="242"/>
        <end position="324"/>
    </location>
</feature>
<dbReference type="InterPro" id="IPR001487">
    <property type="entry name" value="Bromodomain"/>
</dbReference>
<dbReference type="InterPro" id="IPR022591">
    <property type="entry name" value="TAF1_HAT_dom"/>
</dbReference>
<sequence>MDSDEEGENDRGISLTHLLFGNINSDGELENDFLDPESIRNLHQLRQLGIGTQLKEIADDCDSPNYSPTDATYNKECMVKSPSAVDYSDITELAEDSEESDDSQSEASSVISTNDSHNTSNGKVEDESYNGESEKYDEDDDESSNSNSDEDTAKPSDAILMPPPPLPPPPPKEAAVNLGYDDGSTEQSNEPESEVSNAAKMAAAEKKLDTPLAAMLPSKYKNMDVTKLFPEFRHGQVLRFSRLFGPGKPTSLPQLWRGVKKKKKKNSDESHLKETKKISFDISSSPPPPEDCESDDEMKLMKPEEKNRSGGNNENSKSNENSPGFSAWRYGPASLWYDMLNVPENGEGFDYGFRLKQPSNESDEDTKQNDDDLHDEFPDDAFFMVSQCAWEDDVIWNGEDVRHKILAKIRNRNNYKNNSAGWVPSSQNRTASSFNDHAKPTVPPAAPKPNTAPTKQSNKNAAPKCEYSEEHGETWWSIFPVENEDLVFGKWEDDVIWDCEAMPKIPEPKILTLDPNDENIILEIPADDPDPNSLTSNEPVKEKKDMVRKSRILLGKAGVISEPEPASPPPPQNTKKDPFNISNDEYYNPKLTQDTALKPNVGGNLIQHSIPAIELRTPFFPTHMGPLKLRQFHRPPLKRFSHGTVAQPGFHGVIPLLKHIKRKAKLREQEREASGGGEMFFMRTPDDLTGRDGELILAEYSEEHPPLLMQVGMATKIRNYYKRKPGKDSGAPEYKFGETAYSHTTPFLGSLAPGQSIQALENNLFRAPIYKHELPQTDFVIIRTRQQLFLNSRDNPRRIKMEDIKKAFPSHSESSIRKRLKLCADFKRTGTDSNWWVLKHEFRLPTEDEIRAMVSPEKCCSYYGMLAAEQRLKDAGYGEKSLFAPEDDNDEEMQMKMDDEVRTAPWNTTRAFIAAVKGKCLLQLTGVADPTGCGEGFSYVRVPNKPQQSKEELSSQTPAKKTVTGTDADLRRLSLSNAKQLLRKYNVPEDEIKKLSRWEVIDVVRTLSTEYAKAGEEAMSKFARGNRFSIAEHQERYKEECQRIFDLQNRVLSSTEVLSTDEDSSSDDDSDIEEMGKNIENMLSNKKTSSQLSHEREEAERRELQKLIMGEDGDSVSEERRKREKDKQKMEREDDSASVTSTGSNSNGRILKIYRTFKNPDGKEFVRIETVRKPAVIDTYIRIRTTKDPSFIKQFAATLDEHQKEEIRKERRRIQEQLRRLKRNAEKEKHVPPKKKPKKETPMLKLKCGACGAIGHMRTNKTCPLYQAAAPCPPVQVAMTEEQEEEEERAVLDDNDLVKVDETKVVLSKQLVKHADELRRKSLVLKFPKEAVAVKKRRRAGTVMHCDYLKKPNKLVNRQRTDPVVALSIILESILNEMRDLPETQAFWFPVSAKSVPDYHKIVHRPVDLQTMREKLHQRQYKSREEFIQDVNQIVENSNIYNGATSSLSKTAQKMLEHCLRRFRDKEDKLMRLEKAINPLLDDNDQVAFSFILEKIVSEDLKSIPESWPFHKPVNKKILKEYYNVVKNPIDLDAILKNIMSHKYSNREDFQADVELVYSNSLAFNGPDSQFTKKAKEIFEACQTALRKHDEQLTLLEMAVKASKEAALDAIETDSATTGHSYQHDEGFYLERDSLDNYSQHGGKGPEDMNQSFEDEEYEDEEEESSGTAMEQNFLQGTAIVKMEYDSENEMQQMTNLTTETPGMVHYDMSMCENESSELIDENYDPSEFLLQGRYGFQQPKEEILEDNVSNDLVVSDSDEEVNNQRTDQVETGQENEDLWF</sequence>
<dbReference type="PANTHER" id="PTHR13900">
    <property type="entry name" value="TRANSCRIPTION INITIATION FACTOR TFIID"/>
    <property type="match status" value="1"/>
</dbReference>
<dbReference type="SUPFAM" id="SSF47370">
    <property type="entry name" value="Bromodomain"/>
    <property type="match status" value="2"/>
</dbReference>
<dbReference type="InterPro" id="IPR036741">
    <property type="entry name" value="TAFII-230_TBP-bd_sf"/>
</dbReference>
<dbReference type="InterPro" id="IPR009067">
    <property type="entry name" value="TAF_II_230-bd"/>
</dbReference>
<comment type="subcellular location">
    <subcellularLocation>
        <location evidence="1">Nucleus</location>
    </subcellularLocation>
</comment>
<dbReference type="Pfam" id="PF15288">
    <property type="entry name" value="zf-CCHC_6"/>
    <property type="match status" value="1"/>
</dbReference>
<dbReference type="PROSITE" id="PS50014">
    <property type="entry name" value="BROMODOMAIN_2"/>
    <property type="match status" value="2"/>
</dbReference>
<feature type="compositionally biased region" description="Acidic residues" evidence="9">
    <location>
        <begin position="92"/>
        <end position="104"/>
    </location>
</feature>
<feature type="compositionally biased region" description="Basic and acidic residues" evidence="9">
    <location>
        <begin position="1117"/>
        <end position="1132"/>
    </location>
</feature>
<dbReference type="InterPro" id="IPR041670">
    <property type="entry name" value="Znf-CCHC_6"/>
</dbReference>
<dbReference type="Gene3D" id="1.20.920.10">
    <property type="entry name" value="Bromodomain-like"/>
    <property type="match status" value="2"/>
</dbReference>
<keyword evidence="4 8" id="KW-0103">Bromodomain</keyword>
<feature type="domain" description="Bromo" evidence="10">
    <location>
        <begin position="1379"/>
        <end position="1449"/>
    </location>
</feature>
<evidence type="ECO:0000256" key="1">
    <source>
        <dbReference type="ARBA" id="ARBA00004123"/>
    </source>
</evidence>
<keyword evidence="3" id="KW-0805">Transcription regulation</keyword>
<dbReference type="GO" id="GO:0005669">
    <property type="term" value="C:transcription factor TFIID complex"/>
    <property type="evidence" value="ECO:0007669"/>
    <property type="project" value="InterPro"/>
</dbReference>
<feature type="region of interest" description="Disordered" evidence="9">
    <location>
        <begin position="944"/>
        <end position="965"/>
    </location>
</feature>
<dbReference type="Pfam" id="PF00439">
    <property type="entry name" value="Bromodomain"/>
    <property type="match status" value="2"/>
</dbReference>
<proteinExistence type="inferred from homology"/>
<evidence type="ECO:0000256" key="3">
    <source>
        <dbReference type="ARBA" id="ARBA00023015"/>
    </source>
</evidence>
<dbReference type="GO" id="GO:0004402">
    <property type="term" value="F:histone acetyltransferase activity"/>
    <property type="evidence" value="ECO:0007669"/>
    <property type="project" value="InterPro"/>
</dbReference>
<feature type="region of interest" description="Disordered" evidence="9">
    <location>
        <begin position="58"/>
        <end position="202"/>
    </location>
</feature>
<feature type="region of interest" description="Disordered" evidence="9">
    <location>
        <begin position="1746"/>
        <end position="1781"/>
    </location>
</feature>
<accession>A0AAV6USA1</accession>
<protein>
    <recommendedName>
        <fullName evidence="7">Transcription initiation factor TFIID subunit 1</fullName>
    </recommendedName>
</protein>
<feature type="region of interest" description="Disordered" evidence="9">
    <location>
        <begin position="1080"/>
        <end position="1146"/>
    </location>
</feature>
<evidence type="ECO:0000256" key="4">
    <source>
        <dbReference type="ARBA" id="ARBA00023117"/>
    </source>
</evidence>
<feature type="region of interest" description="Disordered" evidence="9">
    <location>
        <begin position="524"/>
        <end position="582"/>
    </location>
</feature>
<dbReference type="Pfam" id="PF12157">
    <property type="entry name" value="DUF3591"/>
    <property type="match status" value="2"/>
</dbReference>
<name>A0AAV6USA1_9ARAC</name>
<dbReference type="CDD" id="cd05511">
    <property type="entry name" value="Bromo_TFIID"/>
    <property type="match status" value="2"/>
</dbReference>
<dbReference type="InterPro" id="IPR018359">
    <property type="entry name" value="Bromodomain_CS"/>
</dbReference>
<dbReference type="Pfam" id="PF09247">
    <property type="entry name" value="TBP-binding"/>
    <property type="match status" value="1"/>
</dbReference>
<feature type="compositionally biased region" description="Basic and acidic residues" evidence="9">
    <location>
        <begin position="266"/>
        <end position="279"/>
    </location>
</feature>
<keyword evidence="12" id="KW-1185">Reference proteome</keyword>
<dbReference type="GO" id="GO:0016251">
    <property type="term" value="F:RNA polymerase II general transcription initiation factor activity"/>
    <property type="evidence" value="ECO:0007669"/>
    <property type="project" value="InterPro"/>
</dbReference>
<reference evidence="11 12" key="1">
    <citation type="journal article" date="2022" name="Nat. Ecol. Evol.">
        <title>A masculinizing supergene underlies an exaggerated male reproductive morph in a spider.</title>
        <authorList>
            <person name="Hendrickx F."/>
            <person name="De Corte Z."/>
            <person name="Sonet G."/>
            <person name="Van Belleghem S.M."/>
            <person name="Kostlbacher S."/>
            <person name="Vangestel C."/>
        </authorList>
    </citation>
    <scope>NUCLEOTIDE SEQUENCE [LARGE SCALE GENOMIC DNA]</scope>
    <source>
        <strain evidence="11">W744_W776</strain>
    </source>
</reference>
<dbReference type="GO" id="GO:0051123">
    <property type="term" value="P:RNA polymerase II preinitiation complex assembly"/>
    <property type="evidence" value="ECO:0007669"/>
    <property type="project" value="TreeGrafter"/>
</dbReference>
<evidence type="ECO:0000256" key="5">
    <source>
        <dbReference type="ARBA" id="ARBA00023163"/>
    </source>
</evidence>
<evidence type="ECO:0000256" key="9">
    <source>
        <dbReference type="SAM" id="MobiDB-lite"/>
    </source>
</evidence>
<dbReference type="EMBL" id="JAFNEN010000300">
    <property type="protein sequence ID" value="KAG8186485.1"/>
    <property type="molecule type" value="Genomic_DNA"/>
</dbReference>
<keyword evidence="6" id="KW-0539">Nucleus</keyword>
<feature type="compositionally biased region" description="Pro residues" evidence="9">
    <location>
        <begin position="161"/>
        <end position="172"/>
    </location>
</feature>
<feature type="compositionally biased region" description="Polar residues" evidence="9">
    <location>
        <begin position="954"/>
        <end position="965"/>
    </location>
</feature>
<feature type="region of interest" description="Disordered" evidence="9">
    <location>
        <begin position="351"/>
        <end position="375"/>
    </location>
</feature>
<organism evidence="11 12">
    <name type="scientific">Oedothorax gibbosus</name>
    <dbReference type="NCBI Taxonomy" id="931172"/>
    <lineage>
        <taxon>Eukaryota</taxon>
        <taxon>Metazoa</taxon>
        <taxon>Ecdysozoa</taxon>
        <taxon>Arthropoda</taxon>
        <taxon>Chelicerata</taxon>
        <taxon>Arachnida</taxon>
        <taxon>Araneae</taxon>
        <taxon>Araneomorphae</taxon>
        <taxon>Entelegynae</taxon>
        <taxon>Araneoidea</taxon>
        <taxon>Linyphiidae</taxon>
        <taxon>Erigoninae</taxon>
        <taxon>Oedothorax</taxon>
    </lineage>
</organism>
<feature type="compositionally biased region" description="Low complexity" evidence="9">
    <location>
        <begin position="309"/>
        <end position="322"/>
    </location>
</feature>
<evidence type="ECO:0000313" key="11">
    <source>
        <dbReference type="EMBL" id="KAG8186485.1"/>
    </source>
</evidence>
<feature type="region of interest" description="Disordered" evidence="9">
    <location>
        <begin position="417"/>
        <end position="466"/>
    </location>
</feature>
<evidence type="ECO:0000256" key="7">
    <source>
        <dbReference type="ARBA" id="ARBA00040102"/>
    </source>
</evidence>
<dbReference type="GO" id="GO:0017025">
    <property type="term" value="F:TBP-class protein binding"/>
    <property type="evidence" value="ECO:0007669"/>
    <property type="project" value="InterPro"/>
</dbReference>
<dbReference type="SUPFAM" id="SSF47055">
    <property type="entry name" value="TAF(II)230 TBP-binding fragment"/>
    <property type="match status" value="1"/>
</dbReference>
<feature type="compositionally biased region" description="Polar residues" evidence="9">
    <location>
        <begin position="1137"/>
        <end position="1146"/>
    </location>
</feature>
<dbReference type="InterPro" id="IPR040240">
    <property type="entry name" value="TAF1"/>
</dbReference>
<evidence type="ECO:0000256" key="2">
    <source>
        <dbReference type="ARBA" id="ARBA00009064"/>
    </source>
</evidence>
<evidence type="ECO:0000313" key="12">
    <source>
        <dbReference type="Proteomes" id="UP000827092"/>
    </source>
</evidence>
<feature type="region of interest" description="Disordered" evidence="9">
    <location>
        <begin position="1222"/>
        <end position="1241"/>
    </location>
</feature>
<feature type="compositionally biased region" description="Acidic residues" evidence="9">
    <location>
        <begin position="1653"/>
        <end position="1665"/>
    </location>
</feature>
<comment type="caution">
    <text evidence="11">The sequence shown here is derived from an EMBL/GenBank/DDBJ whole genome shotgun (WGS) entry which is preliminary data.</text>
</comment>
<dbReference type="PROSITE" id="PS00633">
    <property type="entry name" value="BROMODOMAIN_1"/>
    <property type="match status" value="2"/>
</dbReference>
<feature type="compositionally biased region" description="Polar residues" evidence="9">
    <location>
        <begin position="1081"/>
        <end position="1092"/>
    </location>
</feature>
<feature type="compositionally biased region" description="Basic and acidic residues" evidence="9">
    <location>
        <begin position="539"/>
        <end position="548"/>
    </location>
</feature>
<feature type="compositionally biased region" description="Basic and acidic residues" evidence="9">
    <location>
        <begin position="1222"/>
        <end position="1231"/>
    </location>
</feature>
<evidence type="ECO:0000256" key="8">
    <source>
        <dbReference type="PROSITE-ProRule" id="PRU00035"/>
    </source>
</evidence>
<dbReference type="Proteomes" id="UP000827092">
    <property type="component" value="Unassembled WGS sequence"/>
</dbReference>
<feature type="compositionally biased region" description="Polar residues" evidence="9">
    <location>
        <begin position="417"/>
        <end position="435"/>
    </location>
</feature>
<feature type="compositionally biased region" description="Basic and acidic residues" evidence="9">
    <location>
        <begin position="1093"/>
        <end position="1105"/>
    </location>
</feature>
<dbReference type="PANTHER" id="PTHR13900:SF0">
    <property type="entry name" value="TRANSCRIPTION INITIATION FACTOR TFIID SUBUNIT 1"/>
    <property type="match status" value="1"/>
</dbReference>
<evidence type="ECO:0000259" key="10">
    <source>
        <dbReference type="PROSITE" id="PS50014"/>
    </source>
</evidence>
<feature type="compositionally biased region" description="Basic and acidic residues" evidence="9">
    <location>
        <begin position="297"/>
        <end position="308"/>
    </location>
</feature>
<dbReference type="Gene3D" id="1.10.1100.10">
    <property type="entry name" value="TAFII-230 TBP-binding domain"/>
    <property type="match status" value="1"/>
</dbReference>
<feature type="domain" description="Bromo" evidence="10">
    <location>
        <begin position="1502"/>
        <end position="1572"/>
    </location>
</feature>
<evidence type="ECO:0000256" key="6">
    <source>
        <dbReference type="ARBA" id="ARBA00023242"/>
    </source>
</evidence>
<feature type="compositionally biased region" description="Polar residues" evidence="9">
    <location>
        <begin position="185"/>
        <end position="196"/>
    </location>
</feature>
<feature type="region of interest" description="Disordered" evidence="9">
    <location>
        <begin position="1635"/>
        <end position="1672"/>
    </location>
</feature>
<dbReference type="InterPro" id="IPR036427">
    <property type="entry name" value="Bromodomain-like_sf"/>
</dbReference>
<dbReference type="SMART" id="SM00297">
    <property type="entry name" value="BROMO"/>
    <property type="match status" value="2"/>
</dbReference>